<accession>A0ABT3ND66</accession>
<dbReference type="Proteomes" id="UP001209681">
    <property type="component" value="Unassembled WGS sequence"/>
</dbReference>
<evidence type="ECO:0008006" key="3">
    <source>
        <dbReference type="Google" id="ProtNLM"/>
    </source>
</evidence>
<keyword evidence="2" id="KW-1185">Reference proteome</keyword>
<protein>
    <recommendedName>
        <fullName evidence="3">N-acetyltransferase</fullName>
    </recommendedName>
</protein>
<evidence type="ECO:0000313" key="1">
    <source>
        <dbReference type="EMBL" id="MCW7755408.1"/>
    </source>
</evidence>
<dbReference type="InterPro" id="IPR016181">
    <property type="entry name" value="Acyl_CoA_acyltransferase"/>
</dbReference>
<gene>
    <name evidence="1" type="ORF">OOT00_15610</name>
</gene>
<dbReference type="SUPFAM" id="SSF55729">
    <property type="entry name" value="Acyl-CoA N-acyltransferases (Nat)"/>
    <property type="match status" value="1"/>
</dbReference>
<name>A0ABT3ND66_9BACT</name>
<sequence length="352" mass="40538">MGIDLRLQRFADVNVDDPFFDSLKNDYREFIHWFEKKGREGACAYTLYDEGLLSGFMYLKIEKEAVGDIHPALPYARRVKLGTLKINGHGSRLGERFIKKALDHAIDSEASDIYVTVFDKHRPLIRLLFEFGFGQYGQKKTENGIEIVMLKSLYPNITGNVRRDYPLIDTRGKQKFLLAIKPEWHTQLFPDSILNNESFDIVQDVSHTNSIQKTYICSMDLGFVRPGDIAVIYRTTDVEGRARYRAVATSVCTVEDIRHKRQFAGEDDFVDFTLPFSVFDERDIRSLWRNNGRLYALKMLYNAAFSKRLTRGLLIDEVGLNGEAYWGCMRLSDSQFFNVLERGGVSGRLVIH</sequence>
<dbReference type="EMBL" id="JAPFPW010000040">
    <property type="protein sequence ID" value="MCW7755408.1"/>
    <property type="molecule type" value="Genomic_DNA"/>
</dbReference>
<comment type="caution">
    <text evidence="1">The sequence shown here is derived from an EMBL/GenBank/DDBJ whole genome shotgun (WGS) entry which is preliminary data.</text>
</comment>
<proteinExistence type="predicted"/>
<dbReference type="Gene3D" id="3.40.630.30">
    <property type="match status" value="1"/>
</dbReference>
<organism evidence="1 2">
    <name type="scientific">Desulfobotulus pelophilus</name>
    <dbReference type="NCBI Taxonomy" id="2823377"/>
    <lineage>
        <taxon>Bacteria</taxon>
        <taxon>Pseudomonadati</taxon>
        <taxon>Thermodesulfobacteriota</taxon>
        <taxon>Desulfobacteria</taxon>
        <taxon>Desulfobacterales</taxon>
        <taxon>Desulfobacteraceae</taxon>
        <taxon>Desulfobotulus</taxon>
    </lineage>
</organism>
<reference evidence="1 2" key="1">
    <citation type="submission" date="2022-11" db="EMBL/GenBank/DDBJ databases">
        <title>Desulfobotulus tamanensis H1 sp. nov. - anaerobic, alkaliphilic, sulphate reducing bacterium isolated from terrestrial mud volcano.</title>
        <authorList>
            <person name="Frolova A."/>
            <person name="Merkel A.Y."/>
            <person name="Slobodkin A.I."/>
        </authorList>
    </citation>
    <scope>NUCLEOTIDE SEQUENCE [LARGE SCALE GENOMIC DNA]</scope>
    <source>
        <strain evidence="1 2">H1</strain>
    </source>
</reference>
<dbReference type="RefSeq" id="WP_265426356.1">
    <property type="nucleotide sequence ID" value="NZ_JAPFPW010000040.1"/>
</dbReference>
<evidence type="ECO:0000313" key="2">
    <source>
        <dbReference type="Proteomes" id="UP001209681"/>
    </source>
</evidence>